<gene>
    <name evidence="3" type="ORF">PY771_00645</name>
</gene>
<keyword evidence="1" id="KW-0175">Coiled coil</keyword>
<evidence type="ECO:0000313" key="3">
    <source>
        <dbReference type="EMBL" id="WEE26863.1"/>
    </source>
</evidence>
<reference evidence="3" key="1">
    <citation type="submission" date="2023-02" db="EMBL/GenBank/DDBJ databases">
        <title>The sequence of Aeromonas hydrophila K533.</title>
        <authorList>
            <person name="Luo X."/>
        </authorList>
    </citation>
    <scope>NUCLEOTIDE SEQUENCE</scope>
    <source>
        <strain evidence="3">K533</strain>
    </source>
</reference>
<dbReference type="EMBL" id="CP118942">
    <property type="protein sequence ID" value="WEE26863.1"/>
    <property type="molecule type" value="Genomic_DNA"/>
</dbReference>
<protein>
    <recommendedName>
        <fullName evidence="5">Lipoprotein</fullName>
    </recommendedName>
</protein>
<feature type="signal peptide" evidence="2">
    <location>
        <begin position="1"/>
        <end position="19"/>
    </location>
</feature>
<dbReference type="AlphaFoldDB" id="A0AAX3P9M0"/>
<feature type="coiled-coil region" evidence="1">
    <location>
        <begin position="23"/>
        <end position="50"/>
    </location>
</feature>
<evidence type="ECO:0000313" key="4">
    <source>
        <dbReference type="Proteomes" id="UP001214666"/>
    </source>
</evidence>
<evidence type="ECO:0000256" key="1">
    <source>
        <dbReference type="SAM" id="Coils"/>
    </source>
</evidence>
<dbReference type="RefSeq" id="WP_190283789.1">
    <property type="nucleotide sequence ID" value="NZ_AP023398.1"/>
</dbReference>
<keyword evidence="2" id="KW-0732">Signal</keyword>
<feature type="chain" id="PRO_5043702154" description="Lipoprotein" evidence="2">
    <location>
        <begin position="20"/>
        <end position="154"/>
    </location>
</feature>
<dbReference type="PROSITE" id="PS51257">
    <property type="entry name" value="PROKAR_LIPOPROTEIN"/>
    <property type="match status" value="1"/>
</dbReference>
<evidence type="ECO:0008006" key="5">
    <source>
        <dbReference type="Google" id="ProtNLM"/>
    </source>
</evidence>
<name>A0AAX3P9M0_AERHY</name>
<dbReference type="Proteomes" id="UP001214666">
    <property type="component" value="Chromosome"/>
</dbReference>
<organism evidence="3 4">
    <name type="scientific">Aeromonas hydrophila</name>
    <dbReference type="NCBI Taxonomy" id="644"/>
    <lineage>
        <taxon>Bacteria</taxon>
        <taxon>Pseudomonadati</taxon>
        <taxon>Pseudomonadota</taxon>
        <taxon>Gammaproteobacteria</taxon>
        <taxon>Aeromonadales</taxon>
        <taxon>Aeromonadaceae</taxon>
        <taxon>Aeromonas</taxon>
    </lineage>
</organism>
<sequence>MHPTRAPLLLLTLLLGGCAAPGHQQLGAALSGLEGELQRLEEELAAMNGLHYQKAIDAPLSLRRRLSAPVPTAEGLLPSRSTLTDGPLLRYDYRLPAGMASLPLAEPCLRYEFELRHLGRLGQLGLHWQGAAGSGEQLIQQRDCPFSAKGPGLQ</sequence>
<proteinExistence type="predicted"/>
<evidence type="ECO:0000256" key="2">
    <source>
        <dbReference type="SAM" id="SignalP"/>
    </source>
</evidence>
<accession>A0AAX3P9M0</accession>